<proteinExistence type="predicted"/>
<dbReference type="OrthoDB" id="1358039at2"/>
<protein>
    <submittedName>
        <fullName evidence="1">Uncharacterized protein</fullName>
    </submittedName>
</protein>
<dbReference type="PROSITE" id="PS51257">
    <property type="entry name" value="PROKAR_LIPOPROTEIN"/>
    <property type="match status" value="1"/>
</dbReference>
<dbReference type="Proteomes" id="UP000321907">
    <property type="component" value="Unassembled WGS sequence"/>
</dbReference>
<name>A0A5C7FTT8_9BACT</name>
<evidence type="ECO:0000313" key="1">
    <source>
        <dbReference type="EMBL" id="TXF88262.1"/>
    </source>
</evidence>
<organism evidence="1 2">
    <name type="scientific">Neolewinella aurantiaca</name>
    <dbReference type="NCBI Taxonomy" id="2602767"/>
    <lineage>
        <taxon>Bacteria</taxon>
        <taxon>Pseudomonadati</taxon>
        <taxon>Bacteroidota</taxon>
        <taxon>Saprospiria</taxon>
        <taxon>Saprospirales</taxon>
        <taxon>Lewinellaceae</taxon>
        <taxon>Neolewinella</taxon>
    </lineage>
</organism>
<dbReference type="AlphaFoldDB" id="A0A5C7FTT8"/>
<sequence>MKNILCAFLFLCLFTSCEKDPASFTPPCEIAGQEILELIRTEGLISTRLEASGIVNGIGVSGTPTINGCILEYEGTFYNLEQLVSFEADGVFLRLNFP</sequence>
<keyword evidence="2" id="KW-1185">Reference proteome</keyword>
<accession>A0A5C7FTT8</accession>
<dbReference type="RefSeq" id="WP_147931715.1">
    <property type="nucleotide sequence ID" value="NZ_VOXD01000025.1"/>
</dbReference>
<dbReference type="EMBL" id="VOXD01000025">
    <property type="protein sequence ID" value="TXF88262.1"/>
    <property type="molecule type" value="Genomic_DNA"/>
</dbReference>
<reference evidence="1 2" key="1">
    <citation type="submission" date="2019-08" db="EMBL/GenBank/DDBJ databases">
        <title>Lewinella sp. strain SSH13 Genome sequencing and assembly.</title>
        <authorList>
            <person name="Kim I."/>
        </authorList>
    </citation>
    <scope>NUCLEOTIDE SEQUENCE [LARGE SCALE GENOMIC DNA]</scope>
    <source>
        <strain evidence="1 2">SSH13</strain>
    </source>
</reference>
<gene>
    <name evidence="1" type="ORF">FUA23_15750</name>
</gene>
<evidence type="ECO:0000313" key="2">
    <source>
        <dbReference type="Proteomes" id="UP000321907"/>
    </source>
</evidence>
<comment type="caution">
    <text evidence="1">The sequence shown here is derived from an EMBL/GenBank/DDBJ whole genome shotgun (WGS) entry which is preliminary data.</text>
</comment>